<keyword evidence="3" id="KW-1185">Reference proteome</keyword>
<proteinExistence type="predicted"/>
<dbReference type="AlphaFoldDB" id="A0A836BMQ9"/>
<evidence type="ECO:0000256" key="1">
    <source>
        <dbReference type="SAM" id="MobiDB-lite"/>
    </source>
</evidence>
<sequence>MTYTYFCDMLCKYWVENKRLGVRTVLLQGGMGEMSVEEVVDAMRDAFEEAERAAAPKKGGKKKATSAATEDAHVKNLAAAKKLAPDIVAKTDLVAVWIPVRSTRDCPGNPVQAWLNQANSLVLSAAGIKWNDVRKVQDAQGGIVYALKAGGGRQASRRASSNSRCQSDSPRRAAAPVPKWRGV</sequence>
<comment type="caution">
    <text evidence="2">The sequence shown here is derived from an EMBL/GenBank/DDBJ whole genome shotgun (WGS) entry which is preliminary data.</text>
</comment>
<protein>
    <submittedName>
        <fullName evidence="2">Uncharacterized protein</fullName>
    </submittedName>
</protein>
<feature type="region of interest" description="Disordered" evidence="1">
    <location>
        <begin position="155"/>
        <end position="183"/>
    </location>
</feature>
<accession>A0A836BMQ9</accession>
<name>A0A836BMQ9_9CHLO</name>
<evidence type="ECO:0000313" key="2">
    <source>
        <dbReference type="EMBL" id="KAG2481992.1"/>
    </source>
</evidence>
<dbReference type="Proteomes" id="UP000612055">
    <property type="component" value="Unassembled WGS sequence"/>
</dbReference>
<dbReference type="EMBL" id="JAEHOE010000303">
    <property type="protein sequence ID" value="KAG2481992.1"/>
    <property type="molecule type" value="Genomic_DNA"/>
</dbReference>
<gene>
    <name evidence="2" type="ORF">HYH03_019058</name>
</gene>
<reference evidence="2" key="1">
    <citation type="journal article" date="2020" name="bioRxiv">
        <title>Comparative genomics of Chlamydomonas.</title>
        <authorList>
            <person name="Craig R.J."/>
            <person name="Hasan A.R."/>
            <person name="Ness R.W."/>
            <person name="Keightley P.D."/>
        </authorList>
    </citation>
    <scope>NUCLEOTIDE SEQUENCE</scope>
    <source>
        <strain evidence="2">CCAP 11/70</strain>
    </source>
</reference>
<organism evidence="2 3">
    <name type="scientific">Edaphochlamys debaryana</name>
    <dbReference type="NCBI Taxonomy" id="47281"/>
    <lineage>
        <taxon>Eukaryota</taxon>
        <taxon>Viridiplantae</taxon>
        <taxon>Chlorophyta</taxon>
        <taxon>core chlorophytes</taxon>
        <taxon>Chlorophyceae</taxon>
        <taxon>CS clade</taxon>
        <taxon>Chlamydomonadales</taxon>
        <taxon>Chlamydomonadales incertae sedis</taxon>
        <taxon>Edaphochlamys</taxon>
    </lineage>
</organism>
<evidence type="ECO:0000313" key="3">
    <source>
        <dbReference type="Proteomes" id="UP000612055"/>
    </source>
</evidence>